<dbReference type="Gene3D" id="3.10.350.10">
    <property type="entry name" value="LysM domain"/>
    <property type="match status" value="1"/>
</dbReference>
<dbReference type="Gene3D" id="1.20.58.2200">
    <property type="match status" value="1"/>
</dbReference>
<evidence type="ECO:0000259" key="4">
    <source>
        <dbReference type="Pfam" id="PF25800"/>
    </source>
</evidence>
<organism evidence="5 6">
    <name type="scientific">Parathalassolituus penaei</name>
    <dbReference type="NCBI Taxonomy" id="2997323"/>
    <lineage>
        <taxon>Bacteria</taxon>
        <taxon>Pseudomonadati</taxon>
        <taxon>Pseudomonadota</taxon>
        <taxon>Gammaproteobacteria</taxon>
        <taxon>Oceanospirillales</taxon>
        <taxon>Oceanospirillaceae</taxon>
        <taxon>Parathalassolituus</taxon>
    </lineage>
</organism>
<comment type="caution">
    <text evidence="5">The sequence shown here is derived from an EMBL/GenBank/DDBJ whole genome shotgun (WGS) entry which is preliminary data.</text>
</comment>
<proteinExistence type="predicted"/>
<dbReference type="InterPro" id="IPR020012">
    <property type="entry name" value="LysM_FimV"/>
</dbReference>
<feature type="compositionally biased region" description="Basic and acidic residues" evidence="2">
    <location>
        <begin position="549"/>
        <end position="573"/>
    </location>
</feature>
<dbReference type="NCBIfam" id="TIGR03505">
    <property type="entry name" value="FimV_core"/>
    <property type="match status" value="1"/>
</dbReference>
<dbReference type="InterPro" id="IPR018392">
    <property type="entry name" value="LysM"/>
</dbReference>
<dbReference type="InterPro" id="IPR057840">
    <property type="entry name" value="FimV_N"/>
</dbReference>
<keyword evidence="6" id="KW-1185">Reference proteome</keyword>
<dbReference type="RefSeq" id="WP_283174797.1">
    <property type="nucleotide sequence ID" value="NZ_JAPNOA010000056.1"/>
</dbReference>
<feature type="region of interest" description="Disordered" evidence="2">
    <location>
        <begin position="300"/>
        <end position="366"/>
    </location>
</feature>
<feature type="region of interest" description="Disordered" evidence="2">
    <location>
        <begin position="170"/>
        <end position="231"/>
    </location>
</feature>
<feature type="compositionally biased region" description="Low complexity" evidence="2">
    <location>
        <begin position="207"/>
        <end position="218"/>
    </location>
</feature>
<dbReference type="Pfam" id="PF25800">
    <property type="entry name" value="FimV_N"/>
    <property type="match status" value="1"/>
</dbReference>
<feature type="domain" description="FimV N-terminal" evidence="4">
    <location>
        <begin position="23"/>
        <end position="125"/>
    </location>
</feature>
<name>A0A9X3IU49_9GAMM</name>
<protein>
    <recommendedName>
        <fullName evidence="4">FimV N-terminal domain-containing protein</fullName>
    </recommendedName>
</protein>
<reference evidence="5" key="1">
    <citation type="submission" date="2022-11" db="EMBL/GenBank/DDBJ databases">
        <title>Parathalassolutuus dongxingensis gen. nov., sp. nov., a novel member of family Oceanospirillaceae isolated from a coastal shrimp pond in Guangxi, China.</title>
        <authorList>
            <person name="Chen H."/>
        </authorList>
    </citation>
    <scope>NUCLEOTIDE SEQUENCE</scope>
    <source>
        <strain evidence="5">G-43</strain>
    </source>
</reference>
<feature type="region of interest" description="Disordered" evidence="2">
    <location>
        <begin position="543"/>
        <end position="573"/>
    </location>
</feature>
<feature type="region of interest" description="Disordered" evidence="2">
    <location>
        <begin position="421"/>
        <end position="495"/>
    </location>
</feature>
<dbReference type="Proteomes" id="UP001150830">
    <property type="component" value="Unassembled WGS sequence"/>
</dbReference>
<evidence type="ECO:0000256" key="1">
    <source>
        <dbReference type="SAM" id="Coils"/>
    </source>
</evidence>
<evidence type="ECO:0000313" key="5">
    <source>
        <dbReference type="EMBL" id="MCY0966594.1"/>
    </source>
</evidence>
<sequence>MKRLFANALMLVGLTTSSQIMALGLGELTLKSALNQPLVAEIDLVDTAGLSAEEMRPSLATQAAFERAGVDRSYFLTKIRFNTVGNKIVLTTRDAVTEPFLNFLVEVNWPTGRVLREYTVLLDPPTFDGDVVRPLPSLAADTAPAPVQIQEAVAQPKLAMPSIVSTASNQPKLAMPPVGSTSKAPAAPNTTAPVAKPQPPLSPVSVPPVAQVSSSKPAARSETSRYAGSDSYQVQTNDTLWSIALATRPDSSVSPQQMMVAIQRENPQAFIEGNINRLKTNQTLRIPAADEVRAVSRETAVSEVQRQNQELGRGNAQLDATGRSASSSANKRSETGGEVKLVSATGNDNKSGGASGDVKSGSGTNSVRQQALENDLAIALENLDKTRRENQDLSERLKALEEQISTLQRLVTLKDDQLANMQAGGGKPAQQPVVPGVTQPATAQAEAAVTAPVPAGQPSVPAAEPVANNSAPAATTEPGAAQPVAPAAAPAPAPVQKPVPPKPIVLPEPVEADPIGDLLSDPVTAGGLVGVVLLALGGGLVAARKRRAGKPEGEKTDKKADKKAAKKGKADKEVETPDLAAAAAVAGGAVVAGAAVAQDSSDDDFTFKGASEVGSLDVSGDFLNNLDMGGDSAVDTGPSMADILAEADMAIAYGNFDEAAEKLQKAISAQPDHAEYALKLLEVFAESDNAEAFADEESRLQAAFGDFYHDQVGALRSRLTNPVDLDHGYGDVSLDDLSMEFQSGLDEELDKKANATVGDDLQAELDSGLDFAHALDLGGDDHRAGSSVEELEALSDLDLDVPAMGDEAADDVSTVTAGGDLDFDLSAFDEPALVDEEPEEAIAEDDANSLDFDLGSLDSLQAETYEAAGEVAHDNLMDFDLSGLDSVEEEAPAEELAADDSNLMDFDLSGLDSVEEEAPAKEVAADDSNLMDFDLSGLELPVAEEPVAAVEAPVADDNLMDFDLSGLELPVAEEPVAEVVEAPVADDNLMDFDLSGLESSDSAGIDEVLDADDLDLGDLEAELGAVADADLDLSDLEELPELSAEPVVEEAAVAEATDDELPQLDDLDVLADLDARLDAADEIGVPSLDLADLENLADLTAEESSSDDLNLADLELDVTESAAADELADLSFDGLEELPELSLDSAEELPELSLDSAEELSDLSLDGLEELPELSLDGLDSELAAFETESADLADLSLDGLADLDSGDDMSDLSLDGLSESSAADEQVFELDNGSDSDAFELVDSNDLPDLDFANTGDLPELEDLPELDGVVDSAPIASTVNAVNGDIDLDALADAEDEFEFLSSTDECATKLDLARVYVDMGDADGARDLLAEIVQEGSDQQKQEARSLLNSIA</sequence>
<accession>A0A9X3IU49</accession>
<feature type="compositionally biased region" description="Low complexity" evidence="2">
    <location>
        <begin position="437"/>
        <end position="454"/>
    </location>
</feature>
<keyword evidence="1" id="KW-0175">Coiled coil</keyword>
<dbReference type="InterPro" id="IPR036779">
    <property type="entry name" value="LysM_dom_sf"/>
</dbReference>
<dbReference type="InterPro" id="IPR020011">
    <property type="entry name" value="FimV_C"/>
</dbReference>
<dbReference type="NCBIfam" id="TIGR03504">
    <property type="entry name" value="FimV_Cterm"/>
    <property type="match status" value="1"/>
</dbReference>
<evidence type="ECO:0000256" key="2">
    <source>
        <dbReference type="SAM" id="MobiDB-lite"/>
    </source>
</evidence>
<evidence type="ECO:0000256" key="3">
    <source>
        <dbReference type="SAM" id="SignalP"/>
    </source>
</evidence>
<evidence type="ECO:0000313" key="6">
    <source>
        <dbReference type="Proteomes" id="UP001150830"/>
    </source>
</evidence>
<feature type="compositionally biased region" description="Low complexity" evidence="2">
    <location>
        <begin position="183"/>
        <end position="195"/>
    </location>
</feature>
<gene>
    <name evidence="5" type="ORF">OUO13_15510</name>
</gene>
<dbReference type="EMBL" id="JAPNOA010000056">
    <property type="protein sequence ID" value="MCY0966594.1"/>
    <property type="molecule type" value="Genomic_DNA"/>
</dbReference>
<feature type="chain" id="PRO_5040928529" description="FimV N-terminal domain-containing protein" evidence="3">
    <location>
        <begin position="23"/>
        <end position="1355"/>
    </location>
</feature>
<keyword evidence="3" id="KW-0732">Signal</keyword>
<dbReference type="CDD" id="cd00118">
    <property type="entry name" value="LysM"/>
    <property type="match status" value="1"/>
</dbReference>
<feature type="signal peptide" evidence="3">
    <location>
        <begin position="1"/>
        <end position="22"/>
    </location>
</feature>
<feature type="coiled-coil region" evidence="1">
    <location>
        <begin position="369"/>
        <end position="417"/>
    </location>
</feature>
<feature type="compositionally biased region" description="Pro residues" evidence="2">
    <location>
        <begin position="196"/>
        <end position="206"/>
    </location>
</feature>
<dbReference type="InterPro" id="IPR038440">
    <property type="entry name" value="FimV_C_sf"/>
</dbReference>